<dbReference type="GO" id="GO:0005313">
    <property type="term" value="F:L-glutamate transmembrane transporter activity"/>
    <property type="evidence" value="ECO:0007669"/>
    <property type="project" value="TreeGrafter"/>
</dbReference>
<sequence>MCSYNIVVRGLEPPCVCCFFVVFFAQNGTETKLIGKYVDGPNMLGLVIWSFVIGIMINRIGKEARSTVDAIQCLNDAIKVIVNWILWYLPVGVMFLLTEHVLGVGDWDAVLKLAKFVGVVLAGLAVQAFIVFPMIYVVLTRRNPFLIFKQTSRALTTAFIIASSAATLPLTLQCCEENVKVDKKLCRLMLPIVTSINRTGLAFYEVSATIFIAQLHDITLGVGQIIAIGLCLVCSLSSSIITFGTAGIPATGAVTTILILTAVGLPAEHAAILIGTRGTLVPVCLERYLPCFPFYLLALKGLVPSRTSKWTYPFSILMKSSFPPPLHPTQDPFHLREGIISEP</sequence>
<dbReference type="InterPro" id="IPR050746">
    <property type="entry name" value="DAACS"/>
</dbReference>
<feature type="transmembrane region" description="Helical" evidence="6">
    <location>
        <begin position="43"/>
        <end position="60"/>
    </location>
</feature>
<dbReference type="SUPFAM" id="SSF118215">
    <property type="entry name" value="Proton glutamate symport protein"/>
    <property type="match status" value="1"/>
</dbReference>
<dbReference type="Proteomes" id="UP000261380">
    <property type="component" value="Unplaced"/>
</dbReference>
<dbReference type="Ensembl" id="ENSXCOT00000003621.1">
    <property type="protein sequence ID" value="ENSXCOP00000003582.1"/>
    <property type="gene ID" value="ENSXCOG00000002826.1"/>
</dbReference>
<dbReference type="PRINTS" id="PR00173">
    <property type="entry name" value="EDTRNSPORT"/>
</dbReference>
<dbReference type="Gene3D" id="1.10.3860.10">
    <property type="entry name" value="Sodium:dicarboxylate symporter"/>
    <property type="match status" value="1"/>
</dbReference>
<evidence type="ECO:0000256" key="4">
    <source>
        <dbReference type="ARBA" id="ARBA00022989"/>
    </source>
</evidence>
<keyword evidence="4 6" id="KW-1133">Transmembrane helix</keyword>
<dbReference type="GO" id="GO:0005886">
    <property type="term" value="C:plasma membrane"/>
    <property type="evidence" value="ECO:0007669"/>
    <property type="project" value="TreeGrafter"/>
</dbReference>
<keyword evidence="3 6" id="KW-0812">Transmembrane</keyword>
<feature type="transmembrane region" description="Helical" evidence="6">
    <location>
        <begin position="80"/>
        <end position="97"/>
    </location>
</feature>
<dbReference type="PANTHER" id="PTHR11958">
    <property type="entry name" value="SODIUM/DICARBOXYLATE SYMPORTER-RELATED"/>
    <property type="match status" value="1"/>
</dbReference>
<comment type="caution">
    <text evidence="6">Lacks conserved residue(s) required for the propagation of feature annotation.</text>
</comment>
<evidence type="ECO:0000313" key="8">
    <source>
        <dbReference type="Proteomes" id="UP000261380"/>
    </source>
</evidence>
<feature type="transmembrane region" description="Helical" evidence="6">
    <location>
        <begin position="117"/>
        <end position="139"/>
    </location>
</feature>
<evidence type="ECO:0000256" key="1">
    <source>
        <dbReference type="ARBA" id="ARBA00004141"/>
    </source>
</evidence>
<dbReference type="STRING" id="32473.ENSXCOP00000003582"/>
<dbReference type="GeneTree" id="ENSGT00940000167953"/>
<reference evidence="7" key="2">
    <citation type="submission" date="2025-09" db="UniProtKB">
        <authorList>
            <consortium name="Ensembl"/>
        </authorList>
    </citation>
    <scope>IDENTIFICATION</scope>
</reference>
<evidence type="ECO:0000256" key="3">
    <source>
        <dbReference type="ARBA" id="ARBA00022692"/>
    </source>
</evidence>
<dbReference type="InterPro" id="IPR036458">
    <property type="entry name" value="Na:dicarbo_symporter_sf"/>
</dbReference>
<keyword evidence="6" id="KW-0769">Symport</keyword>
<dbReference type="PANTHER" id="PTHR11958:SF63">
    <property type="entry name" value="AMINO ACID TRANSPORTER"/>
    <property type="match status" value="1"/>
</dbReference>
<dbReference type="InterPro" id="IPR001991">
    <property type="entry name" value="Na-dicarboxylate_symporter"/>
</dbReference>
<evidence type="ECO:0000256" key="5">
    <source>
        <dbReference type="ARBA" id="ARBA00023136"/>
    </source>
</evidence>
<reference evidence="7" key="1">
    <citation type="submission" date="2025-08" db="UniProtKB">
        <authorList>
            <consortium name="Ensembl"/>
        </authorList>
    </citation>
    <scope>IDENTIFICATION</scope>
</reference>
<evidence type="ECO:0000313" key="7">
    <source>
        <dbReference type="Ensembl" id="ENSXCOP00000003582.1"/>
    </source>
</evidence>
<dbReference type="Pfam" id="PF00375">
    <property type="entry name" value="SDF"/>
    <property type="match status" value="1"/>
</dbReference>
<keyword evidence="2 6" id="KW-0813">Transport</keyword>
<dbReference type="GO" id="GO:0015175">
    <property type="term" value="F:neutral L-amino acid transmembrane transporter activity"/>
    <property type="evidence" value="ECO:0007669"/>
    <property type="project" value="TreeGrafter"/>
</dbReference>
<comment type="subcellular location">
    <subcellularLocation>
        <location evidence="1 6">Membrane</location>
        <topology evidence="1 6">Multi-pass membrane protein</topology>
    </subcellularLocation>
</comment>
<protein>
    <recommendedName>
        <fullName evidence="6">Amino acid transporter</fullName>
    </recommendedName>
</protein>
<evidence type="ECO:0000256" key="2">
    <source>
        <dbReference type="ARBA" id="ARBA00022448"/>
    </source>
</evidence>
<name>A0A3B5KYE9_9TELE</name>
<dbReference type="AlphaFoldDB" id="A0A3B5KYE9"/>
<keyword evidence="5 6" id="KW-0472">Membrane</keyword>
<keyword evidence="8" id="KW-1185">Reference proteome</keyword>
<comment type="similarity">
    <text evidence="6">Belongs to the dicarboxylate/amino acid:cation symporter (DAACS) (TC 2.A.23) family.</text>
</comment>
<accession>A0A3B5KYE9</accession>
<organism evidence="7 8">
    <name type="scientific">Xiphophorus couchianus</name>
    <name type="common">Monterrey platyfish</name>
    <dbReference type="NCBI Taxonomy" id="32473"/>
    <lineage>
        <taxon>Eukaryota</taxon>
        <taxon>Metazoa</taxon>
        <taxon>Chordata</taxon>
        <taxon>Craniata</taxon>
        <taxon>Vertebrata</taxon>
        <taxon>Euteleostomi</taxon>
        <taxon>Actinopterygii</taxon>
        <taxon>Neopterygii</taxon>
        <taxon>Teleostei</taxon>
        <taxon>Neoteleostei</taxon>
        <taxon>Acanthomorphata</taxon>
        <taxon>Ovalentaria</taxon>
        <taxon>Atherinomorphae</taxon>
        <taxon>Cyprinodontiformes</taxon>
        <taxon>Poeciliidae</taxon>
        <taxon>Poeciliinae</taxon>
        <taxon>Xiphophorus</taxon>
    </lineage>
</organism>
<dbReference type="GO" id="GO:0015501">
    <property type="term" value="F:glutamate:sodium symporter activity"/>
    <property type="evidence" value="ECO:0007669"/>
    <property type="project" value="TreeGrafter"/>
</dbReference>
<evidence type="ECO:0000256" key="6">
    <source>
        <dbReference type="RuleBase" id="RU361216"/>
    </source>
</evidence>
<proteinExistence type="inferred from homology"/>